<dbReference type="EMBL" id="VOOS01000005">
    <property type="protein sequence ID" value="TXB64377.1"/>
    <property type="molecule type" value="Genomic_DNA"/>
</dbReference>
<keyword evidence="3" id="KW-1185">Reference proteome</keyword>
<dbReference type="InterPro" id="IPR025293">
    <property type="entry name" value="YfiR/HmsC-like"/>
</dbReference>
<evidence type="ECO:0000313" key="2">
    <source>
        <dbReference type="EMBL" id="TXB64377.1"/>
    </source>
</evidence>
<feature type="chain" id="PRO_5023146088" evidence="1">
    <location>
        <begin position="24"/>
        <end position="173"/>
    </location>
</feature>
<comment type="caution">
    <text evidence="2">The sequence shown here is derived from an EMBL/GenBank/DDBJ whole genome shotgun (WGS) entry which is preliminary data.</text>
</comment>
<dbReference type="AlphaFoldDB" id="A0A5C6RQD3"/>
<accession>A0A5C6RQD3</accession>
<organism evidence="2 3">
    <name type="scientific">Vicingus serpentipes</name>
    <dbReference type="NCBI Taxonomy" id="1926625"/>
    <lineage>
        <taxon>Bacteria</taxon>
        <taxon>Pseudomonadati</taxon>
        <taxon>Bacteroidota</taxon>
        <taxon>Flavobacteriia</taxon>
        <taxon>Flavobacteriales</taxon>
        <taxon>Vicingaceae</taxon>
        <taxon>Vicingus</taxon>
    </lineage>
</organism>
<name>A0A5C6RQD3_9FLAO</name>
<dbReference type="Pfam" id="PF13689">
    <property type="entry name" value="DUF4154"/>
    <property type="match status" value="1"/>
</dbReference>
<evidence type="ECO:0000313" key="3">
    <source>
        <dbReference type="Proteomes" id="UP000321721"/>
    </source>
</evidence>
<reference evidence="2 3" key="1">
    <citation type="submission" date="2019-08" db="EMBL/GenBank/DDBJ databases">
        <title>Genome of Vicingus serpentipes NCIMB 15042.</title>
        <authorList>
            <person name="Bowman J.P."/>
        </authorList>
    </citation>
    <scope>NUCLEOTIDE SEQUENCE [LARGE SCALE GENOMIC DNA]</scope>
    <source>
        <strain evidence="2 3">NCIMB 15042</strain>
    </source>
</reference>
<dbReference type="Proteomes" id="UP000321721">
    <property type="component" value="Unassembled WGS sequence"/>
</dbReference>
<dbReference type="OrthoDB" id="1342147at2"/>
<proteinExistence type="predicted"/>
<feature type="signal peptide" evidence="1">
    <location>
        <begin position="1"/>
        <end position="23"/>
    </location>
</feature>
<dbReference type="RefSeq" id="WP_147101699.1">
    <property type="nucleotide sequence ID" value="NZ_VOOS01000005.1"/>
</dbReference>
<protein>
    <submittedName>
        <fullName evidence="2">YfiR family protein</fullName>
    </submittedName>
</protein>
<gene>
    <name evidence="2" type="ORF">FRY74_11335</name>
</gene>
<keyword evidence="1" id="KW-0732">Signal</keyword>
<evidence type="ECO:0000256" key="1">
    <source>
        <dbReference type="SAM" id="SignalP"/>
    </source>
</evidence>
<sequence>MKKIAFILFSLLIIHTGFKPAGAIDTNAKIKAVFIYNFTKYIEWPNSYKEGEFTIGVIGESPLYSELTKMTQTKKVANQSLQVKKFSSVDEISKCHILYLSKDKSGEISSLLKSLKNNSTLIVTEQTGLVDKGAGINFIIKDNRQKFELNKGNVEKYKLKVSSSLEALAFTVK</sequence>